<dbReference type="Proteomes" id="UP000271683">
    <property type="component" value="Unassembled WGS sequence"/>
</dbReference>
<feature type="transmembrane region" description="Helical" evidence="1">
    <location>
        <begin position="152"/>
        <end position="171"/>
    </location>
</feature>
<name>A0A3N1GCI8_9ACTN</name>
<feature type="transmembrane region" description="Helical" evidence="1">
    <location>
        <begin position="90"/>
        <end position="110"/>
    </location>
</feature>
<dbReference type="EMBL" id="RJKL01000001">
    <property type="protein sequence ID" value="ROP27950.1"/>
    <property type="molecule type" value="Genomic_DNA"/>
</dbReference>
<protein>
    <submittedName>
        <fullName evidence="3">Diguanylate cyclase (GGDEF)-like protein</fullName>
    </submittedName>
</protein>
<dbReference type="Gene3D" id="3.30.70.270">
    <property type="match status" value="1"/>
</dbReference>
<dbReference type="NCBIfam" id="TIGR00254">
    <property type="entry name" value="GGDEF"/>
    <property type="match status" value="1"/>
</dbReference>
<keyword evidence="1" id="KW-0472">Membrane</keyword>
<dbReference type="Pfam" id="PF00990">
    <property type="entry name" value="GGDEF"/>
    <property type="match status" value="1"/>
</dbReference>
<dbReference type="SMART" id="SM00267">
    <property type="entry name" value="GGDEF"/>
    <property type="match status" value="1"/>
</dbReference>
<evidence type="ECO:0000313" key="4">
    <source>
        <dbReference type="Proteomes" id="UP000271683"/>
    </source>
</evidence>
<gene>
    <name evidence="3" type="ORF">EDD30_0649</name>
</gene>
<evidence type="ECO:0000256" key="1">
    <source>
        <dbReference type="SAM" id="Phobius"/>
    </source>
</evidence>
<evidence type="ECO:0000259" key="2">
    <source>
        <dbReference type="PROSITE" id="PS50887"/>
    </source>
</evidence>
<feature type="transmembrane region" description="Helical" evidence="1">
    <location>
        <begin position="242"/>
        <end position="263"/>
    </location>
</feature>
<sequence>MADGSLSVAVRWQPPPGPAKTAPAADGLDMTRRPLWLYLIAAVLAATVSAVTATTPTGDLWYFGAYLMVCVLAVVLAARRQRARDRVPWLWVAGGQFLWLAGDAVYPVGMLVGRPGDGSAEAVLWTAGYLAYGMALTTMARRRAGRWLRPAVLDMLTLVTAASIIVWVVWVSPFLQDAAADPLYAYLTVMGPFGDIVILGGVLLVVFSPGTRGGATGLLVVSAVLRIASDLGISFIPSEGLATMVATGVILLSNAVLVSAALHPNSGELTAPAYRAPTVHPARPWFLGVGLLTAPAILFLRANYAPVERSVLFAATIVTTMFVLVRFTAALRSLERVERQLSFQAAHDPLTGLLNRAALGERLEASPPGSTLLFLDLDGFKAVNDRAGHAAGDAILCAVSARLRAAVRDCDSVARLGGDEFAVVLHGLGDAGAVAVAERLLRDVALPVEHDGAAYSVGVSIGIAGGMPDDPATGWRPATLLRAADSAMYQAKRSGRGCWAWA</sequence>
<feature type="transmembrane region" description="Helical" evidence="1">
    <location>
        <begin position="60"/>
        <end position="78"/>
    </location>
</feature>
<feature type="transmembrane region" description="Helical" evidence="1">
    <location>
        <begin position="183"/>
        <end position="206"/>
    </location>
</feature>
<feature type="transmembrane region" description="Helical" evidence="1">
    <location>
        <begin position="284"/>
        <end position="304"/>
    </location>
</feature>
<dbReference type="PROSITE" id="PS50887">
    <property type="entry name" value="GGDEF"/>
    <property type="match status" value="1"/>
</dbReference>
<dbReference type="InterPro" id="IPR029787">
    <property type="entry name" value="Nucleotide_cyclase"/>
</dbReference>
<feature type="transmembrane region" description="Helical" evidence="1">
    <location>
        <begin position="35"/>
        <end position="54"/>
    </location>
</feature>
<dbReference type="InterPro" id="IPR052163">
    <property type="entry name" value="DGC-Regulatory_Protein"/>
</dbReference>
<accession>A0A3N1GCI8</accession>
<dbReference type="InterPro" id="IPR043128">
    <property type="entry name" value="Rev_trsase/Diguanyl_cyclase"/>
</dbReference>
<dbReference type="PANTHER" id="PTHR46663">
    <property type="entry name" value="DIGUANYLATE CYCLASE DGCT-RELATED"/>
    <property type="match status" value="1"/>
</dbReference>
<feature type="transmembrane region" description="Helical" evidence="1">
    <location>
        <begin position="310"/>
        <end position="329"/>
    </location>
</feature>
<dbReference type="InterPro" id="IPR000160">
    <property type="entry name" value="GGDEF_dom"/>
</dbReference>
<dbReference type="SUPFAM" id="SSF55073">
    <property type="entry name" value="Nucleotide cyclase"/>
    <property type="match status" value="1"/>
</dbReference>
<dbReference type="PANTHER" id="PTHR46663:SF2">
    <property type="entry name" value="GGDEF DOMAIN-CONTAINING PROTEIN"/>
    <property type="match status" value="1"/>
</dbReference>
<comment type="caution">
    <text evidence="3">The sequence shown here is derived from an EMBL/GenBank/DDBJ whole genome shotgun (WGS) entry which is preliminary data.</text>
</comment>
<feature type="domain" description="GGDEF" evidence="2">
    <location>
        <begin position="368"/>
        <end position="502"/>
    </location>
</feature>
<feature type="transmembrane region" description="Helical" evidence="1">
    <location>
        <begin position="122"/>
        <end position="140"/>
    </location>
</feature>
<proteinExistence type="predicted"/>
<dbReference type="AlphaFoldDB" id="A0A3N1GCI8"/>
<keyword evidence="1" id="KW-1133">Transmembrane helix</keyword>
<keyword evidence="1" id="KW-0812">Transmembrane</keyword>
<reference evidence="3 4" key="1">
    <citation type="submission" date="2018-11" db="EMBL/GenBank/DDBJ databases">
        <title>Sequencing the genomes of 1000 actinobacteria strains.</title>
        <authorList>
            <person name="Klenk H.-P."/>
        </authorList>
    </citation>
    <scope>NUCLEOTIDE SEQUENCE [LARGE SCALE GENOMIC DNA]</scope>
    <source>
        <strain evidence="3 4">DSM 43634</strain>
    </source>
</reference>
<dbReference type="CDD" id="cd01949">
    <property type="entry name" value="GGDEF"/>
    <property type="match status" value="1"/>
</dbReference>
<organism evidence="3 4">
    <name type="scientific">Couchioplanes caeruleus</name>
    <dbReference type="NCBI Taxonomy" id="56438"/>
    <lineage>
        <taxon>Bacteria</taxon>
        <taxon>Bacillati</taxon>
        <taxon>Actinomycetota</taxon>
        <taxon>Actinomycetes</taxon>
        <taxon>Micromonosporales</taxon>
        <taxon>Micromonosporaceae</taxon>
        <taxon>Couchioplanes</taxon>
    </lineage>
</organism>
<evidence type="ECO:0000313" key="3">
    <source>
        <dbReference type="EMBL" id="ROP27950.1"/>
    </source>
</evidence>